<evidence type="ECO:0000313" key="8">
    <source>
        <dbReference type="Proteomes" id="UP000011115"/>
    </source>
</evidence>
<dbReference type="SUPFAM" id="SSF58038">
    <property type="entry name" value="SNARE fusion complex"/>
    <property type="match status" value="1"/>
</dbReference>
<dbReference type="Gene3D" id="2.130.10.10">
    <property type="entry name" value="YVTN repeat-like/Quinoprotein amine dehydrogenase"/>
    <property type="match status" value="1"/>
</dbReference>
<evidence type="ECO:0000256" key="1">
    <source>
        <dbReference type="ARBA" id="ARBA00004496"/>
    </source>
</evidence>
<dbReference type="InterPro" id="IPR042855">
    <property type="entry name" value="V_SNARE_CC"/>
</dbReference>
<keyword evidence="2" id="KW-0963">Cytoplasm</keyword>
<reference evidence="8" key="1">
    <citation type="journal article" date="2011" name="Nature">
        <title>Genome sequence and analysis of the tuber crop potato.</title>
        <authorList>
            <consortium name="The Potato Genome Sequencing Consortium"/>
        </authorList>
    </citation>
    <scope>NUCLEOTIDE SEQUENCE [LARGE SCALE GENOMIC DNA]</scope>
    <source>
        <strain evidence="8">cv. DM1-3 516 R44</strain>
    </source>
</reference>
<evidence type="ECO:0000256" key="4">
    <source>
        <dbReference type="SAM" id="Coils"/>
    </source>
</evidence>
<reference evidence="7" key="2">
    <citation type="submission" date="2015-06" db="UniProtKB">
        <authorList>
            <consortium name="EnsemblPlants"/>
        </authorList>
    </citation>
    <scope>IDENTIFICATION</scope>
    <source>
        <strain evidence="7">DM1-3 516 R44</strain>
    </source>
</reference>
<dbReference type="FunCoup" id="M1AFR4">
    <property type="interactions" value="1207"/>
</dbReference>
<dbReference type="EnsemblPlants" id="PGSC0003DMT400021812">
    <property type="protein sequence ID" value="PGSC0003DMT400021812"/>
    <property type="gene ID" value="PGSC0003DMG402008471"/>
</dbReference>
<keyword evidence="8" id="KW-1185">Reference proteome</keyword>
<name>M1AFR4_SOLTU</name>
<dbReference type="GO" id="GO:0005886">
    <property type="term" value="C:plasma membrane"/>
    <property type="evidence" value="ECO:0000318"/>
    <property type="project" value="GO_Central"/>
</dbReference>
<evidence type="ECO:0000256" key="5">
    <source>
        <dbReference type="SAM" id="MobiDB-lite"/>
    </source>
</evidence>
<protein>
    <submittedName>
        <fullName evidence="7">Nucleotide binding protein</fullName>
    </submittedName>
</protein>
<evidence type="ECO:0000256" key="2">
    <source>
        <dbReference type="ARBA" id="ARBA00022490"/>
    </source>
</evidence>
<proteinExistence type="predicted"/>
<dbReference type="eggNOG" id="KOG1983">
    <property type="taxonomic scope" value="Eukaryota"/>
</dbReference>
<dbReference type="CDD" id="cd15873">
    <property type="entry name" value="R-SNARE_STXBP5_6"/>
    <property type="match status" value="1"/>
</dbReference>
<dbReference type="GO" id="GO:0006887">
    <property type="term" value="P:exocytosis"/>
    <property type="evidence" value="ECO:0000318"/>
    <property type="project" value="GO_Central"/>
</dbReference>
<dbReference type="Gene3D" id="1.20.5.110">
    <property type="match status" value="1"/>
</dbReference>
<dbReference type="Gramene" id="PGSC0003DMT400021812">
    <property type="protein sequence ID" value="PGSC0003DMT400021812"/>
    <property type="gene ID" value="PGSC0003DMG402008471"/>
</dbReference>
<dbReference type="STRING" id="4113.M1AFR4"/>
<dbReference type="GO" id="GO:0019905">
    <property type="term" value="F:syntaxin binding"/>
    <property type="evidence" value="ECO:0000318"/>
    <property type="project" value="GO_Central"/>
</dbReference>
<sequence>MCYPSGWPSGLGLGLPCWRSQVRNPLPLARGLPFGSSSSHQACLVRVTSPMWFASYCIGAGVLPCAHPKGSGCGFPLSSKKKKKITMCSRCFLCGVKAETVSPLFLYCKVTEQLWRIFFNFKGISWIMPGKIMEALQIWEETGSMEKNKSRWRIVPTCIRQVLNLDWSSGIKALKCVGRVDLGLDGSFADAIVVSNANETGIDDASSLFVLSNPGKLHFYDKASLSALKSNPEKKHADFAVKYPTLVPTLEPRITVAYLYPVDRKWNSSRTPSEEVMVAQIRPAHGVTELEIKMPPSSIPRQPTKDDGIERILVAGYLDGSVRLWNATFPVFTLLAVLESQFHCHELTCQKYDVGVKGIQDTGPRTAISALDFSSTALTLAIGHQCGQVHMYSLKGKSKTTSSNLATDAEQDAHFCPGDTGFQFSLIKSPVCILKFVAVGARLVAGFESGQVAMLDVSSSSVLFITDCSSSSSSKITSVAVKTLGNALEDTVEQNGITSVSEESQKHSSTQDSAVQPEDLMQKCIDSQILLCCQEGLHLFSLSSIIQGDINPIHEVKLAKPCSRTSILKNDIENFGLVLVYQNGAVEVRSLVDLAVLGESSLMPILRWNSKINVDKIISSPGKAMISLVNGSEFAVISLLAFGNDFRVLDALPSLYKKSLATAVDDVSASQHQKKKQNVTTSIFGGIVKGLKGLKGQQAADSVNARDALVSHLENIFSRFPFSDPTDVTDDLGSLELKLDDIEIDEPVHVASSSLSSDDVKIEKETNRDRLLEGGSSDAKPTARTREEIIAKYRNKGDAASAALQAKDKLLERQEKLDRLSRNTEELQNGAENFADLAGELVKAMEKRKWWNL</sequence>
<feature type="domain" description="V-SNARE coiled-coil homology" evidence="6">
    <location>
        <begin position="788"/>
        <end position="852"/>
    </location>
</feature>
<dbReference type="AlphaFoldDB" id="M1AFR4"/>
<feature type="region of interest" description="Disordered" evidence="5">
    <location>
        <begin position="755"/>
        <end position="783"/>
    </location>
</feature>
<dbReference type="PANTHER" id="PTHR10241">
    <property type="entry name" value="LETHAL 2 GIANT LARVAE PROTEIN"/>
    <property type="match status" value="1"/>
</dbReference>
<dbReference type="Proteomes" id="UP000011115">
    <property type="component" value="Unassembled WGS sequence"/>
</dbReference>
<comment type="subcellular location">
    <subcellularLocation>
        <location evidence="1">Cytoplasm</location>
    </subcellularLocation>
</comment>
<evidence type="ECO:0000256" key="3">
    <source>
        <dbReference type="PROSITE-ProRule" id="PRU00290"/>
    </source>
</evidence>
<dbReference type="PANTHER" id="PTHR10241:SF38">
    <property type="entry name" value="TRANSDUCIN FAMILY PROTEIN _ WD-40 REPEAT FAMILY PROTEIN"/>
    <property type="match status" value="1"/>
</dbReference>
<dbReference type="HOGENOM" id="CLU_004480_1_0_1"/>
<feature type="coiled-coil region" evidence="4">
    <location>
        <begin position="803"/>
        <end position="830"/>
    </location>
</feature>
<evidence type="ECO:0000313" key="7">
    <source>
        <dbReference type="EnsemblPlants" id="PGSC0003DMT400021812"/>
    </source>
</evidence>
<dbReference type="PROSITE" id="PS50892">
    <property type="entry name" value="V_SNARE"/>
    <property type="match status" value="1"/>
</dbReference>
<dbReference type="PaxDb" id="4113-PGSC0003DMT400021812"/>
<keyword evidence="3 4" id="KW-0175">Coiled coil</keyword>
<dbReference type="GO" id="GO:0006893">
    <property type="term" value="P:Golgi to plasma membrane transport"/>
    <property type="evidence" value="ECO:0000318"/>
    <property type="project" value="GO_Central"/>
</dbReference>
<dbReference type="InterPro" id="IPR036322">
    <property type="entry name" value="WD40_repeat_dom_sf"/>
</dbReference>
<dbReference type="GO" id="GO:0045159">
    <property type="term" value="F:myosin II binding"/>
    <property type="evidence" value="ECO:0000318"/>
    <property type="project" value="GO_Central"/>
</dbReference>
<dbReference type="SUPFAM" id="SSF50978">
    <property type="entry name" value="WD40 repeat-like"/>
    <property type="match status" value="1"/>
</dbReference>
<dbReference type="GO" id="GO:0005737">
    <property type="term" value="C:cytoplasm"/>
    <property type="evidence" value="ECO:0000318"/>
    <property type="project" value="GO_Central"/>
</dbReference>
<dbReference type="InterPro" id="IPR015943">
    <property type="entry name" value="WD40/YVTN_repeat-like_dom_sf"/>
</dbReference>
<accession>M1AFR4</accession>
<evidence type="ECO:0000259" key="6">
    <source>
        <dbReference type="PROSITE" id="PS50892"/>
    </source>
</evidence>
<feature type="compositionally biased region" description="Basic and acidic residues" evidence="5">
    <location>
        <begin position="758"/>
        <end position="772"/>
    </location>
</feature>
<organism evidence="7 8">
    <name type="scientific">Solanum tuberosum</name>
    <name type="common">Potato</name>
    <dbReference type="NCBI Taxonomy" id="4113"/>
    <lineage>
        <taxon>Eukaryota</taxon>
        <taxon>Viridiplantae</taxon>
        <taxon>Streptophyta</taxon>
        <taxon>Embryophyta</taxon>
        <taxon>Tracheophyta</taxon>
        <taxon>Spermatophyta</taxon>
        <taxon>Magnoliopsida</taxon>
        <taxon>eudicotyledons</taxon>
        <taxon>Gunneridae</taxon>
        <taxon>Pentapetalae</taxon>
        <taxon>asterids</taxon>
        <taxon>lamiids</taxon>
        <taxon>Solanales</taxon>
        <taxon>Solanaceae</taxon>
        <taxon>Solanoideae</taxon>
        <taxon>Solaneae</taxon>
        <taxon>Solanum</taxon>
    </lineage>
</organism>
<dbReference type="InParanoid" id="M1AFR4"/>
<dbReference type="GO" id="GO:0005096">
    <property type="term" value="F:GTPase activator activity"/>
    <property type="evidence" value="ECO:0000318"/>
    <property type="project" value="GO_Central"/>
</dbReference>